<reference evidence="4 5" key="1">
    <citation type="submission" date="2020-07" db="EMBL/GenBank/DDBJ databases">
        <title>Sequencing the genomes of 1000 actinobacteria strains.</title>
        <authorList>
            <person name="Klenk H.-P."/>
        </authorList>
    </citation>
    <scope>NUCLEOTIDE SEQUENCE [LARGE SCALE GENOMIC DNA]</scope>
    <source>
        <strain evidence="4 5">DSM 29531</strain>
    </source>
</reference>
<dbReference type="RefSeq" id="WP_179480512.1">
    <property type="nucleotide sequence ID" value="NZ_JACCFW010000001.1"/>
</dbReference>
<sequence>MRRSRGAVICAVLAAAGTTSACASQAASAGGTTTSSASATSLATTSQGTSVSLHCGAAPTGRSGSPALKLPDKRIAAGRTFTATIQTNCGTITASLFGAKAPQTVASFVTLAKSYYTKTPCHRLTTSGIYVLQCGDATGTGSGGPGYAYGIENAPADAIYPAGTLAMARTEDPNSNGSQFFMVYRESTIDPSTGGYSIFGRITSGLPILQALAKKGVNGVGDGPPLQHIGILKITVTEQKA</sequence>
<feature type="domain" description="PPIase cyclophilin-type" evidence="3">
    <location>
        <begin position="90"/>
        <end position="236"/>
    </location>
</feature>
<keyword evidence="2" id="KW-0732">Signal</keyword>
<evidence type="ECO:0000313" key="4">
    <source>
        <dbReference type="EMBL" id="NYJ74551.1"/>
    </source>
</evidence>
<dbReference type="PROSITE" id="PS51257">
    <property type="entry name" value="PROKAR_LIPOPROTEIN"/>
    <property type="match status" value="1"/>
</dbReference>
<feature type="chain" id="PRO_5039753746" description="Peptidyl-prolyl cis-trans isomerase" evidence="2">
    <location>
        <begin position="24"/>
        <end position="241"/>
    </location>
</feature>
<comment type="caution">
    <text evidence="4">The sequence shown here is derived from an EMBL/GenBank/DDBJ whole genome shotgun (WGS) entry which is preliminary data.</text>
</comment>
<organism evidence="4 5">
    <name type="scientific">Allobranchiibius huperziae</name>
    <dbReference type="NCBI Taxonomy" id="1874116"/>
    <lineage>
        <taxon>Bacteria</taxon>
        <taxon>Bacillati</taxon>
        <taxon>Actinomycetota</taxon>
        <taxon>Actinomycetes</taxon>
        <taxon>Micrococcales</taxon>
        <taxon>Dermacoccaceae</taxon>
        <taxon>Allobranchiibius</taxon>
    </lineage>
</organism>
<dbReference type="PANTHER" id="PTHR45625:SF3">
    <property type="entry name" value="PEPTIDYL-PROLYL CIS-TRANS ISOMERASE B-RELATED"/>
    <property type="match status" value="1"/>
</dbReference>
<comment type="similarity">
    <text evidence="2">Belongs to the cyclophilin-type PPIase family.</text>
</comment>
<protein>
    <recommendedName>
        <fullName evidence="2">Peptidyl-prolyl cis-trans isomerase</fullName>
        <shortName evidence="2">PPIase</shortName>
        <ecNumber evidence="2">5.2.1.8</ecNumber>
    </recommendedName>
</protein>
<dbReference type="InterPro" id="IPR029000">
    <property type="entry name" value="Cyclophilin-like_dom_sf"/>
</dbReference>
<evidence type="ECO:0000313" key="5">
    <source>
        <dbReference type="Proteomes" id="UP000571817"/>
    </source>
</evidence>
<feature type="signal peptide" evidence="2">
    <location>
        <begin position="1"/>
        <end position="23"/>
    </location>
</feature>
<comment type="function">
    <text evidence="1 2">PPIases accelerate the folding of proteins. It catalyzes the cis-trans isomerization of proline imidic peptide bonds in oligopeptides.</text>
</comment>
<proteinExistence type="inferred from homology"/>
<accession>A0A853DIC4</accession>
<dbReference type="Proteomes" id="UP000571817">
    <property type="component" value="Unassembled WGS sequence"/>
</dbReference>
<evidence type="ECO:0000256" key="1">
    <source>
        <dbReference type="ARBA" id="ARBA00002388"/>
    </source>
</evidence>
<gene>
    <name evidence="4" type="ORF">HNR15_001514</name>
</gene>
<dbReference type="SUPFAM" id="SSF50891">
    <property type="entry name" value="Cyclophilin-like"/>
    <property type="match status" value="1"/>
</dbReference>
<dbReference type="EMBL" id="JACCFW010000001">
    <property type="protein sequence ID" value="NYJ74551.1"/>
    <property type="molecule type" value="Genomic_DNA"/>
</dbReference>
<name>A0A853DIC4_9MICO</name>
<dbReference type="Pfam" id="PF00160">
    <property type="entry name" value="Pro_isomerase"/>
    <property type="match status" value="1"/>
</dbReference>
<dbReference type="InterPro" id="IPR002130">
    <property type="entry name" value="Cyclophilin-type_PPIase_dom"/>
</dbReference>
<keyword evidence="5" id="KW-1185">Reference proteome</keyword>
<dbReference type="GO" id="GO:0003755">
    <property type="term" value="F:peptidyl-prolyl cis-trans isomerase activity"/>
    <property type="evidence" value="ECO:0007669"/>
    <property type="project" value="UniProtKB-UniRule"/>
</dbReference>
<comment type="catalytic activity">
    <reaction evidence="2">
        <text>[protein]-peptidylproline (omega=180) = [protein]-peptidylproline (omega=0)</text>
        <dbReference type="Rhea" id="RHEA:16237"/>
        <dbReference type="Rhea" id="RHEA-COMP:10747"/>
        <dbReference type="Rhea" id="RHEA-COMP:10748"/>
        <dbReference type="ChEBI" id="CHEBI:83833"/>
        <dbReference type="ChEBI" id="CHEBI:83834"/>
        <dbReference type="EC" id="5.2.1.8"/>
    </reaction>
</comment>
<keyword evidence="2" id="KW-0697">Rotamase</keyword>
<dbReference type="PANTHER" id="PTHR45625">
    <property type="entry name" value="PEPTIDYL-PROLYL CIS-TRANS ISOMERASE-RELATED"/>
    <property type="match status" value="1"/>
</dbReference>
<evidence type="ECO:0000256" key="2">
    <source>
        <dbReference type="RuleBase" id="RU363019"/>
    </source>
</evidence>
<dbReference type="PROSITE" id="PS50072">
    <property type="entry name" value="CSA_PPIASE_2"/>
    <property type="match status" value="1"/>
</dbReference>
<dbReference type="EC" id="5.2.1.8" evidence="2"/>
<dbReference type="InterPro" id="IPR044666">
    <property type="entry name" value="Cyclophilin_A-like"/>
</dbReference>
<dbReference type="AlphaFoldDB" id="A0A853DIC4"/>
<dbReference type="Gene3D" id="2.40.100.10">
    <property type="entry name" value="Cyclophilin-like"/>
    <property type="match status" value="1"/>
</dbReference>
<evidence type="ECO:0000259" key="3">
    <source>
        <dbReference type="PROSITE" id="PS50072"/>
    </source>
</evidence>
<keyword evidence="2 4" id="KW-0413">Isomerase</keyword>
<dbReference type="PRINTS" id="PR00153">
    <property type="entry name" value="CSAPPISMRASE"/>
</dbReference>